<dbReference type="EMBL" id="QNUK01000566">
    <property type="protein sequence ID" value="KAF5891612.1"/>
    <property type="molecule type" value="Genomic_DNA"/>
</dbReference>
<reference evidence="2" key="1">
    <citation type="submission" date="2020-07" db="EMBL/GenBank/DDBJ databases">
        <title>Clarias magur genome sequencing, assembly and annotation.</title>
        <authorList>
            <person name="Kushwaha B."/>
            <person name="Kumar R."/>
            <person name="Das P."/>
            <person name="Joshi C.G."/>
            <person name="Kumar D."/>
            <person name="Nagpure N.S."/>
            <person name="Pandey M."/>
            <person name="Agarwal S."/>
            <person name="Srivastava S."/>
            <person name="Singh M."/>
            <person name="Sahoo L."/>
            <person name="Jayasankar P."/>
            <person name="Meher P.K."/>
            <person name="Koringa P.G."/>
            <person name="Iquebal M.A."/>
            <person name="Das S.P."/>
            <person name="Bit A."/>
            <person name="Patnaik S."/>
            <person name="Patel N."/>
            <person name="Shah T.M."/>
            <person name="Hinsu A."/>
            <person name="Jena J.K."/>
        </authorList>
    </citation>
    <scope>NUCLEOTIDE SEQUENCE</scope>
    <source>
        <strain evidence="2">CIFAMagur01</strain>
        <tissue evidence="2">Testis</tissue>
    </source>
</reference>
<evidence type="ECO:0000313" key="2">
    <source>
        <dbReference type="EMBL" id="KAF5891612.1"/>
    </source>
</evidence>
<protein>
    <submittedName>
        <fullName evidence="2">Uncharacterized protein</fullName>
    </submittedName>
</protein>
<name>A0A8J4U2M8_CLAMG</name>
<dbReference type="Proteomes" id="UP000727407">
    <property type="component" value="Unassembled WGS sequence"/>
</dbReference>
<keyword evidence="3" id="KW-1185">Reference proteome</keyword>
<dbReference type="AlphaFoldDB" id="A0A8J4U2M8"/>
<feature type="coiled-coil region" evidence="1">
    <location>
        <begin position="1"/>
        <end position="28"/>
    </location>
</feature>
<proteinExistence type="predicted"/>
<gene>
    <name evidence="2" type="ORF">DAT39_018683</name>
</gene>
<accession>A0A8J4U2M8</accession>
<evidence type="ECO:0000256" key="1">
    <source>
        <dbReference type="SAM" id="Coils"/>
    </source>
</evidence>
<organism evidence="2 3">
    <name type="scientific">Clarias magur</name>
    <name type="common">Asian catfish</name>
    <name type="synonym">Macropteronotus magur</name>
    <dbReference type="NCBI Taxonomy" id="1594786"/>
    <lineage>
        <taxon>Eukaryota</taxon>
        <taxon>Metazoa</taxon>
        <taxon>Chordata</taxon>
        <taxon>Craniata</taxon>
        <taxon>Vertebrata</taxon>
        <taxon>Euteleostomi</taxon>
        <taxon>Actinopterygii</taxon>
        <taxon>Neopterygii</taxon>
        <taxon>Teleostei</taxon>
        <taxon>Ostariophysi</taxon>
        <taxon>Siluriformes</taxon>
        <taxon>Clariidae</taxon>
        <taxon>Clarias</taxon>
    </lineage>
</organism>
<comment type="caution">
    <text evidence="2">The sequence shown here is derived from an EMBL/GenBank/DDBJ whole genome shotgun (WGS) entry which is preliminary data.</text>
</comment>
<evidence type="ECO:0000313" key="3">
    <source>
        <dbReference type="Proteomes" id="UP000727407"/>
    </source>
</evidence>
<keyword evidence="1" id="KW-0175">Coiled coil</keyword>
<sequence length="68" mass="7769">MEALKKQIRDLQMKLAQLQEQKATLESSWTNTHLSQVQHTKDMARSDFVLSGAGVPQSHKSIRFAKFL</sequence>